<keyword evidence="3 6" id="KW-0731">Sigma factor</keyword>
<dbReference type="SUPFAM" id="SSF88659">
    <property type="entry name" value="Sigma3 and sigma4 domains of RNA polymerase sigma factors"/>
    <property type="match status" value="1"/>
</dbReference>
<dbReference type="PROSITE" id="PS01063">
    <property type="entry name" value="SIGMA70_ECF"/>
    <property type="match status" value="1"/>
</dbReference>
<evidence type="ECO:0000256" key="5">
    <source>
        <dbReference type="ARBA" id="ARBA00023163"/>
    </source>
</evidence>
<evidence type="ECO:0000259" key="8">
    <source>
        <dbReference type="Pfam" id="PF08281"/>
    </source>
</evidence>
<dbReference type="InterPro" id="IPR013325">
    <property type="entry name" value="RNA_pol_sigma_r2"/>
</dbReference>
<dbReference type="GO" id="GO:0006352">
    <property type="term" value="P:DNA-templated transcription initiation"/>
    <property type="evidence" value="ECO:0007669"/>
    <property type="project" value="InterPro"/>
</dbReference>
<name>A0AA94HKB9_9MICO</name>
<dbReference type="PANTHER" id="PTHR43133">
    <property type="entry name" value="RNA POLYMERASE ECF-TYPE SIGMA FACTO"/>
    <property type="match status" value="1"/>
</dbReference>
<dbReference type="GO" id="GO:0006950">
    <property type="term" value="P:response to stress"/>
    <property type="evidence" value="ECO:0007669"/>
    <property type="project" value="UniProtKB-ARBA"/>
</dbReference>
<dbReference type="InterPro" id="IPR036388">
    <property type="entry name" value="WH-like_DNA-bd_sf"/>
</dbReference>
<evidence type="ECO:0000256" key="6">
    <source>
        <dbReference type="RuleBase" id="RU000716"/>
    </source>
</evidence>
<dbReference type="InterPro" id="IPR013249">
    <property type="entry name" value="RNA_pol_sigma70_r4_t2"/>
</dbReference>
<dbReference type="Gene3D" id="1.10.1740.10">
    <property type="match status" value="1"/>
</dbReference>
<gene>
    <name evidence="9" type="ORF">SAMN04487783_0339</name>
</gene>
<keyword evidence="10" id="KW-1185">Reference proteome</keyword>
<evidence type="ECO:0000313" key="10">
    <source>
        <dbReference type="Proteomes" id="UP000198506"/>
    </source>
</evidence>
<dbReference type="Pfam" id="PF04542">
    <property type="entry name" value="Sigma70_r2"/>
    <property type="match status" value="1"/>
</dbReference>
<dbReference type="Gene3D" id="1.10.10.10">
    <property type="entry name" value="Winged helix-like DNA-binding domain superfamily/Winged helix DNA-binding domain"/>
    <property type="match status" value="1"/>
</dbReference>
<dbReference type="EMBL" id="FOZN01000001">
    <property type="protein sequence ID" value="SFR99350.1"/>
    <property type="molecule type" value="Genomic_DNA"/>
</dbReference>
<dbReference type="InterPro" id="IPR013324">
    <property type="entry name" value="RNA_pol_sigma_r3/r4-like"/>
</dbReference>
<dbReference type="NCBIfam" id="TIGR02937">
    <property type="entry name" value="sigma70-ECF"/>
    <property type="match status" value="1"/>
</dbReference>
<dbReference type="SUPFAM" id="SSF88946">
    <property type="entry name" value="Sigma2 domain of RNA polymerase sigma factors"/>
    <property type="match status" value="1"/>
</dbReference>
<keyword evidence="4 6" id="KW-0238">DNA-binding</keyword>
<evidence type="ECO:0000256" key="3">
    <source>
        <dbReference type="ARBA" id="ARBA00023082"/>
    </source>
</evidence>
<dbReference type="InterPro" id="IPR014284">
    <property type="entry name" value="RNA_pol_sigma-70_dom"/>
</dbReference>
<keyword evidence="2 6" id="KW-0805">Transcription regulation</keyword>
<keyword evidence="5 6" id="KW-0804">Transcription</keyword>
<dbReference type="Pfam" id="PF08281">
    <property type="entry name" value="Sigma70_r4_2"/>
    <property type="match status" value="1"/>
</dbReference>
<dbReference type="InterPro" id="IPR039425">
    <property type="entry name" value="RNA_pol_sigma-70-like"/>
</dbReference>
<dbReference type="InterPro" id="IPR007627">
    <property type="entry name" value="RNA_pol_sigma70_r2"/>
</dbReference>
<protein>
    <recommendedName>
        <fullName evidence="6">RNA polymerase sigma factor</fullName>
    </recommendedName>
</protein>
<feature type="domain" description="RNA polymerase sigma-70 region 2" evidence="7">
    <location>
        <begin position="19"/>
        <end position="83"/>
    </location>
</feature>
<dbReference type="AlphaFoldDB" id="A0AA94HKB9"/>
<dbReference type="PANTHER" id="PTHR43133:SF62">
    <property type="entry name" value="RNA POLYMERASE SIGMA FACTOR SIGZ"/>
    <property type="match status" value="1"/>
</dbReference>
<comment type="similarity">
    <text evidence="1 6">Belongs to the sigma-70 factor family. ECF subfamily.</text>
</comment>
<evidence type="ECO:0000313" key="9">
    <source>
        <dbReference type="EMBL" id="SFR99350.1"/>
    </source>
</evidence>
<proteinExistence type="inferred from homology"/>
<comment type="caution">
    <text evidence="9">The sequence shown here is derived from an EMBL/GenBank/DDBJ whole genome shotgun (WGS) entry which is preliminary data.</text>
</comment>
<dbReference type="Proteomes" id="UP000198506">
    <property type="component" value="Unassembled WGS sequence"/>
</dbReference>
<organism evidence="9 10">
    <name type="scientific">Agrococcus baldri</name>
    <dbReference type="NCBI Taxonomy" id="153730"/>
    <lineage>
        <taxon>Bacteria</taxon>
        <taxon>Bacillati</taxon>
        <taxon>Actinomycetota</taxon>
        <taxon>Actinomycetes</taxon>
        <taxon>Micrococcales</taxon>
        <taxon>Microbacteriaceae</taxon>
        <taxon>Agrococcus</taxon>
    </lineage>
</organism>
<dbReference type="GO" id="GO:0003677">
    <property type="term" value="F:DNA binding"/>
    <property type="evidence" value="ECO:0007669"/>
    <property type="project" value="UniProtKB-KW"/>
</dbReference>
<evidence type="ECO:0000256" key="4">
    <source>
        <dbReference type="ARBA" id="ARBA00023125"/>
    </source>
</evidence>
<evidence type="ECO:0000259" key="7">
    <source>
        <dbReference type="Pfam" id="PF04542"/>
    </source>
</evidence>
<sequence length="181" mass="19849">MIARVFADGPAEDGLRLAYERWGGLVLALALRAMSRSDAEDVVQRTFVSAWRSRDAYDPDAGPLGAWLVRIARRRIADHCRSSAVQRERTVAPEALFEQLETEGTDDVPVAVAEAIAVEEALASLGEPQGTIVRMAVLEDQPTAVIADTLQMPVGTVKSHLSRSLRRLRDRWEGAHDAHLA</sequence>
<accession>A0AA94HKB9</accession>
<dbReference type="InterPro" id="IPR000838">
    <property type="entry name" value="RNA_pol_sigma70_ECF_CS"/>
</dbReference>
<dbReference type="GO" id="GO:0016987">
    <property type="term" value="F:sigma factor activity"/>
    <property type="evidence" value="ECO:0007669"/>
    <property type="project" value="UniProtKB-KW"/>
</dbReference>
<evidence type="ECO:0000256" key="2">
    <source>
        <dbReference type="ARBA" id="ARBA00023015"/>
    </source>
</evidence>
<feature type="domain" description="RNA polymerase sigma factor 70 region 4 type 2" evidence="8">
    <location>
        <begin position="117"/>
        <end position="168"/>
    </location>
</feature>
<evidence type="ECO:0000256" key="1">
    <source>
        <dbReference type="ARBA" id="ARBA00010641"/>
    </source>
</evidence>
<reference evidence="9 10" key="1">
    <citation type="submission" date="2016-10" db="EMBL/GenBank/DDBJ databases">
        <authorList>
            <person name="Varghese N."/>
            <person name="Submissions S."/>
        </authorList>
    </citation>
    <scope>NUCLEOTIDE SEQUENCE [LARGE SCALE GENOMIC DNA]</scope>
    <source>
        <strain evidence="9 10">IAM 15147</strain>
    </source>
</reference>